<dbReference type="PANTHER" id="PTHR13504:SF38">
    <property type="entry name" value="FIDO DOMAIN-CONTAINING PROTEIN"/>
    <property type="match status" value="1"/>
</dbReference>
<reference evidence="5" key="1">
    <citation type="submission" date="2022-12" db="EMBL/GenBank/DDBJ databases">
        <title>Reference genome sequencing for broad-spectrum identification of bacterial and archaeal isolates by mass spectrometry.</title>
        <authorList>
            <person name="Sekiguchi Y."/>
            <person name="Tourlousse D.M."/>
        </authorList>
    </citation>
    <scope>NUCLEOTIDE SEQUENCE</scope>
    <source>
        <strain evidence="5">H2</strain>
    </source>
</reference>
<dbReference type="PROSITE" id="PS51459">
    <property type="entry name" value="FIDO"/>
    <property type="match status" value="1"/>
</dbReference>
<dbReference type="InterPro" id="IPR036597">
    <property type="entry name" value="Fido-like_dom_sf"/>
</dbReference>
<dbReference type="Proteomes" id="UP001144352">
    <property type="component" value="Unassembled WGS sequence"/>
</dbReference>
<accession>A0A9W6G0P6</accession>
<feature type="binding site" evidence="2">
    <location>
        <begin position="241"/>
        <end position="242"/>
    </location>
    <ligand>
        <name>ATP</name>
        <dbReference type="ChEBI" id="CHEBI:30616"/>
    </ligand>
</feature>
<evidence type="ECO:0000313" key="5">
    <source>
        <dbReference type="EMBL" id="GLI38253.1"/>
    </source>
</evidence>
<sequence>MKMTQPTFVDIPLKLPLLSFDSPLTDVIMELEHLRRLTLSGDTPAPVFYQLKQIFHLLESLGSARIEGNHTTLADYIEAKIAAEAPHGEQIREIENIERAMSFLEEAVAKGSPITHQFIRELHVLTVQGLDREGDRTPGAYRTGSVAITGATHLPPDAVRVPDYMEELVAFINRDDPPKYDLLKAALAHHRFAWIHPFSNGNGRVVRLLTYALLIKYGFNVLAGGRVLNPTAVFCNDRERYYAMLSLADGGTDDGIAQWCLYVLAGIRDELAKVDQLTRYAVLKERILFPALDYSRTRGLITRTEEMVLRRAAGLGMFKASDFAELFPDLTERQRTYQMKKLVDAQMLQPVRPNARVYTINFVNNALIRAVMRILVREGFVPELD</sequence>
<evidence type="ECO:0000256" key="3">
    <source>
        <dbReference type="PIRSR" id="PIRSR640198-3"/>
    </source>
</evidence>
<feature type="domain" description="Fido" evidence="4">
    <location>
        <begin position="114"/>
        <end position="265"/>
    </location>
</feature>
<feature type="site" description="Important for autoinhibition of adenylyltransferase activity" evidence="3">
    <location>
        <position position="67"/>
    </location>
</feature>
<protein>
    <submittedName>
        <fullName evidence="5">Fic family protein</fullName>
    </submittedName>
</protein>
<feature type="active site" evidence="1">
    <location>
        <position position="196"/>
    </location>
</feature>
<evidence type="ECO:0000256" key="2">
    <source>
        <dbReference type="PIRSR" id="PIRSR640198-2"/>
    </source>
</evidence>
<gene>
    <name evidence="5" type="ORF">GHYDROH2_17540</name>
</gene>
<evidence type="ECO:0000259" key="4">
    <source>
        <dbReference type="PROSITE" id="PS51459"/>
    </source>
</evidence>
<keyword evidence="2" id="KW-0547">Nucleotide-binding</keyword>
<dbReference type="GO" id="GO:0005524">
    <property type="term" value="F:ATP binding"/>
    <property type="evidence" value="ECO:0007669"/>
    <property type="project" value="UniProtKB-KW"/>
</dbReference>
<evidence type="ECO:0000313" key="6">
    <source>
        <dbReference type="Proteomes" id="UP001144352"/>
    </source>
</evidence>
<organism evidence="5 6">
    <name type="scientific">Geobacter hydrogenophilus</name>
    <dbReference type="NCBI Taxonomy" id="40983"/>
    <lineage>
        <taxon>Bacteria</taxon>
        <taxon>Pseudomonadati</taxon>
        <taxon>Thermodesulfobacteriota</taxon>
        <taxon>Desulfuromonadia</taxon>
        <taxon>Geobacterales</taxon>
        <taxon>Geobacteraceae</taxon>
        <taxon>Geobacter</taxon>
    </lineage>
</organism>
<dbReference type="EMBL" id="BSDS01000001">
    <property type="protein sequence ID" value="GLI38253.1"/>
    <property type="molecule type" value="Genomic_DNA"/>
</dbReference>
<name>A0A9W6G0P6_9BACT</name>
<comment type="caution">
    <text evidence="5">The sequence shown here is derived from an EMBL/GenBank/DDBJ whole genome shotgun (WGS) entry which is preliminary data.</text>
</comment>
<dbReference type="Gene3D" id="1.10.3290.10">
    <property type="entry name" value="Fido-like domain"/>
    <property type="match status" value="1"/>
</dbReference>
<dbReference type="AlphaFoldDB" id="A0A9W6G0P6"/>
<dbReference type="PANTHER" id="PTHR13504">
    <property type="entry name" value="FIDO DOMAIN-CONTAINING PROTEIN DDB_G0283145"/>
    <property type="match status" value="1"/>
</dbReference>
<dbReference type="InterPro" id="IPR040198">
    <property type="entry name" value="Fido_containing"/>
</dbReference>
<keyword evidence="6" id="KW-1185">Reference proteome</keyword>
<dbReference type="Pfam" id="PF02661">
    <property type="entry name" value="Fic"/>
    <property type="match status" value="1"/>
</dbReference>
<dbReference type="SUPFAM" id="SSF140931">
    <property type="entry name" value="Fic-like"/>
    <property type="match status" value="1"/>
</dbReference>
<keyword evidence="2" id="KW-0067">ATP-binding</keyword>
<evidence type="ECO:0000256" key="1">
    <source>
        <dbReference type="PIRSR" id="PIRSR640198-1"/>
    </source>
</evidence>
<dbReference type="InterPro" id="IPR003812">
    <property type="entry name" value="Fido"/>
</dbReference>
<proteinExistence type="predicted"/>